<feature type="domain" description="Rhodanese" evidence="3">
    <location>
        <begin position="192"/>
        <end position="310"/>
    </location>
</feature>
<dbReference type="CDD" id="cd01449">
    <property type="entry name" value="TST_Repeat_2"/>
    <property type="match status" value="1"/>
</dbReference>
<dbReference type="OrthoDB" id="270167at2759"/>
<gene>
    <name evidence="4" type="ORF">EV356DRAFT_453174</name>
</gene>
<evidence type="ECO:0000313" key="5">
    <source>
        <dbReference type="Proteomes" id="UP000800092"/>
    </source>
</evidence>
<proteinExistence type="predicted"/>
<keyword evidence="1" id="KW-0808">Transferase</keyword>
<dbReference type="GO" id="GO:0004792">
    <property type="term" value="F:thiosulfate-cyanide sulfurtransferase activity"/>
    <property type="evidence" value="ECO:0007669"/>
    <property type="project" value="TreeGrafter"/>
</dbReference>
<accession>A0A6A6GZR4</accession>
<dbReference type="CDD" id="cd01448">
    <property type="entry name" value="TST_Repeat_1"/>
    <property type="match status" value="1"/>
</dbReference>
<name>A0A6A6GZR4_VIRVR</name>
<dbReference type="EMBL" id="ML991835">
    <property type="protein sequence ID" value="KAF2230803.1"/>
    <property type="molecule type" value="Genomic_DNA"/>
</dbReference>
<evidence type="ECO:0000256" key="2">
    <source>
        <dbReference type="ARBA" id="ARBA00022737"/>
    </source>
</evidence>
<organism evidence="4 5">
    <name type="scientific">Viridothelium virens</name>
    <name type="common">Speckled blister lichen</name>
    <name type="synonym">Trypethelium virens</name>
    <dbReference type="NCBI Taxonomy" id="1048519"/>
    <lineage>
        <taxon>Eukaryota</taxon>
        <taxon>Fungi</taxon>
        <taxon>Dikarya</taxon>
        <taxon>Ascomycota</taxon>
        <taxon>Pezizomycotina</taxon>
        <taxon>Dothideomycetes</taxon>
        <taxon>Dothideomycetes incertae sedis</taxon>
        <taxon>Trypetheliales</taxon>
        <taxon>Trypetheliaceae</taxon>
        <taxon>Viridothelium</taxon>
    </lineage>
</organism>
<dbReference type="InterPro" id="IPR045078">
    <property type="entry name" value="TST/MPST-like"/>
</dbReference>
<reference evidence="4" key="1">
    <citation type="journal article" date="2020" name="Stud. Mycol.">
        <title>101 Dothideomycetes genomes: a test case for predicting lifestyles and emergence of pathogens.</title>
        <authorList>
            <person name="Haridas S."/>
            <person name="Albert R."/>
            <person name="Binder M."/>
            <person name="Bloem J."/>
            <person name="Labutti K."/>
            <person name="Salamov A."/>
            <person name="Andreopoulos B."/>
            <person name="Baker S."/>
            <person name="Barry K."/>
            <person name="Bills G."/>
            <person name="Bluhm B."/>
            <person name="Cannon C."/>
            <person name="Castanera R."/>
            <person name="Culley D."/>
            <person name="Daum C."/>
            <person name="Ezra D."/>
            <person name="Gonzalez J."/>
            <person name="Henrissat B."/>
            <person name="Kuo A."/>
            <person name="Liang C."/>
            <person name="Lipzen A."/>
            <person name="Lutzoni F."/>
            <person name="Magnuson J."/>
            <person name="Mondo S."/>
            <person name="Nolan M."/>
            <person name="Ohm R."/>
            <person name="Pangilinan J."/>
            <person name="Park H.-J."/>
            <person name="Ramirez L."/>
            <person name="Alfaro M."/>
            <person name="Sun H."/>
            <person name="Tritt A."/>
            <person name="Yoshinaga Y."/>
            <person name="Zwiers L.-H."/>
            <person name="Turgeon B."/>
            <person name="Goodwin S."/>
            <person name="Spatafora J."/>
            <person name="Crous P."/>
            <person name="Grigoriev I."/>
        </authorList>
    </citation>
    <scope>NUCLEOTIDE SEQUENCE</scope>
    <source>
        <strain evidence="4">Tuck. ex Michener</strain>
    </source>
</reference>
<dbReference type="SUPFAM" id="SSF52821">
    <property type="entry name" value="Rhodanese/Cell cycle control phosphatase"/>
    <property type="match status" value="2"/>
</dbReference>
<dbReference type="FunFam" id="3.40.250.10:FF:000001">
    <property type="entry name" value="Sulfurtransferase"/>
    <property type="match status" value="1"/>
</dbReference>
<evidence type="ECO:0000256" key="1">
    <source>
        <dbReference type="ARBA" id="ARBA00022679"/>
    </source>
</evidence>
<dbReference type="PANTHER" id="PTHR11364:SF27">
    <property type="entry name" value="SULFURTRANSFERASE"/>
    <property type="match status" value="1"/>
</dbReference>
<dbReference type="Proteomes" id="UP000800092">
    <property type="component" value="Unassembled WGS sequence"/>
</dbReference>
<dbReference type="SMART" id="SM00450">
    <property type="entry name" value="RHOD"/>
    <property type="match status" value="2"/>
</dbReference>
<dbReference type="AlphaFoldDB" id="A0A6A6GZR4"/>
<dbReference type="PROSITE" id="PS50206">
    <property type="entry name" value="RHODANESE_3"/>
    <property type="match status" value="2"/>
</dbReference>
<evidence type="ECO:0000259" key="3">
    <source>
        <dbReference type="PROSITE" id="PS50206"/>
    </source>
</evidence>
<dbReference type="GO" id="GO:0005739">
    <property type="term" value="C:mitochondrion"/>
    <property type="evidence" value="ECO:0007669"/>
    <property type="project" value="TreeGrafter"/>
</dbReference>
<dbReference type="InterPro" id="IPR036873">
    <property type="entry name" value="Rhodanese-like_dom_sf"/>
</dbReference>
<evidence type="ECO:0000313" key="4">
    <source>
        <dbReference type="EMBL" id="KAF2230803.1"/>
    </source>
</evidence>
<feature type="domain" description="Rhodanese" evidence="3">
    <location>
        <begin position="48"/>
        <end position="152"/>
    </location>
</feature>
<protein>
    <submittedName>
        <fullName evidence="4">Rhodanese-like protein</fullName>
    </submittedName>
</protein>
<dbReference type="Gene3D" id="3.40.250.10">
    <property type="entry name" value="Rhodanese-like domain"/>
    <property type="match status" value="2"/>
</dbReference>
<keyword evidence="2" id="KW-0677">Repeat</keyword>
<dbReference type="Pfam" id="PF00581">
    <property type="entry name" value="Rhodanese"/>
    <property type="match status" value="1"/>
</dbReference>
<dbReference type="InterPro" id="IPR001763">
    <property type="entry name" value="Rhodanese-like_dom"/>
</dbReference>
<dbReference type="PANTHER" id="PTHR11364">
    <property type="entry name" value="THIOSULFATE SULFERTANSFERASE"/>
    <property type="match status" value="1"/>
</dbReference>
<sequence>MSSSKPPSPFNSYLVNPSELHTALQSTSPASNPRLIPLCGTWFLPNDPQKRTGRSTYLARRLPGARFFDLDAISDTSSPYPHMLPSPAHFASSMSRLGLRNDDTLVVYDSAELGIFSAPRVAWQIRVLGHRGAVHVLDNFRVWVEEGRPTEGPGEPEGWGECVYEVPGEAEVQTGRVVGFEEVRERAKKGEVGREVQVLDARSEGRWKGVEPEPRPGLSSGHIPGSVSVPVPELLDPNTKTFLPPSELGALFKKKGIDPSKPIISSCGTGVTATVIDAALEKAGYSPEERRKVYDGSWTEWAQRVQPEESLIQKSQR</sequence>
<keyword evidence="5" id="KW-1185">Reference proteome</keyword>